<evidence type="ECO:0000256" key="17">
    <source>
        <dbReference type="SAM" id="SignalP"/>
    </source>
</evidence>
<keyword evidence="3" id="KW-0723">Serine/threonine-protein kinase</keyword>
<gene>
    <name evidence="19" type="ORF">Ddye_030002</name>
</gene>
<dbReference type="GO" id="GO:0004674">
    <property type="term" value="F:protein serine/threonine kinase activity"/>
    <property type="evidence" value="ECO:0007669"/>
    <property type="project" value="UniProtKB-KW"/>
</dbReference>
<organism evidence="19 20">
    <name type="scientific">Dipteronia dyeriana</name>
    <dbReference type="NCBI Taxonomy" id="168575"/>
    <lineage>
        <taxon>Eukaryota</taxon>
        <taxon>Viridiplantae</taxon>
        <taxon>Streptophyta</taxon>
        <taxon>Embryophyta</taxon>
        <taxon>Tracheophyta</taxon>
        <taxon>Spermatophyta</taxon>
        <taxon>Magnoliopsida</taxon>
        <taxon>eudicotyledons</taxon>
        <taxon>Gunneridae</taxon>
        <taxon>Pentapetalae</taxon>
        <taxon>rosids</taxon>
        <taxon>malvids</taxon>
        <taxon>Sapindales</taxon>
        <taxon>Sapindaceae</taxon>
        <taxon>Hippocastanoideae</taxon>
        <taxon>Acereae</taxon>
        <taxon>Dipteronia</taxon>
    </lineage>
</organism>
<dbReference type="InterPro" id="IPR008271">
    <property type="entry name" value="Ser/Thr_kinase_AS"/>
</dbReference>
<dbReference type="Pfam" id="PF14380">
    <property type="entry name" value="WAK_assoc"/>
    <property type="match status" value="1"/>
</dbReference>
<protein>
    <recommendedName>
        <fullName evidence="2">non-specific serine/threonine protein kinase</fullName>
        <ecNumber evidence="2">2.7.11.1</ecNumber>
    </recommendedName>
</protein>
<keyword evidence="10 16" id="KW-1133">Transmembrane helix</keyword>
<dbReference type="Pfam" id="PF00069">
    <property type="entry name" value="Pkinase"/>
    <property type="match status" value="1"/>
</dbReference>
<dbReference type="InterPro" id="IPR045874">
    <property type="entry name" value="LRK10/LRL21-25-like"/>
</dbReference>
<accession>A0AAD9TFH0</accession>
<evidence type="ECO:0000256" key="13">
    <source>
        <dbReference type="ARBA" id="ARBA00047899"/>
    </source>
</evidence>
<dbReference type="PROSITE" id="PS00107">
    <property type="entry name" value="PROTEIN_KINASE_ATP"/>
    <property type="match status" value="1"/>
</dbReference>
<comment type="catalytic activity">
    <reaction evidence="13">
        <text>L-threonyl-[protein] + ATP = O-phospho-L-threonyl-[protein] + ADP + H(+)</text>
        <dbReference type="Rhea" id="RHEA:46608"/>
        <dbReference type="Rhea" id="RHEA-COMP:11060"/>
        <dbReference type="Rhea" id="RHEA-COMP:11605"/>
        <dbReference type="ChEBI" id="CHEBI:15378"/>
        <dbReference type="ChEBI" id="CHEBI:30013"/>
        <dbReference type="ChEBI" id="CHEBI:30616"/>
        <dbReference type="ChEBI" id="CHEBI:61977"/>
        <dbReference type="ChEBI" id="CHEBI:456216"/>
        <dbReference type="EC" id="2.7.11.1"/>
    </reaction>
</comment>
<sequence length="679" mass="75516">MKTSTPSSISKLTMIIISVMSFTTCQADTSYDDCAPLKCGNVTFSFPFSSPLTTGRCGLPGYQITCDDPSSGPKLLFSGRLFRVRAFFPTDRVITIVDTQLIQELTSNSCNSMYNLSNIIYSTSSNDNYNSAPLTLPEGSVNLTFYKCPSIVNFSKEIVDKIVVNISCDDGGGDGDQLYLWRNGSQLEPQNWSNPMLTSSGCDSVVVPVSSVRYVFTNDTSLKLNDALRDGFPLTWPNFDECGRCQNRSGRCGYDPSFKKIICFCKADCEHNQKPLIIGLATGSCSLVLIVVVVLLLIFRKRISLFSKKSPYYSDDHPKPGDGVLNVKQFIKTYRSTLLTNYSYNDVKKMTNGFKEKLGAGGYGSVYKGKFPDGRLVAVKMLDKSNEYYISHNFINEVSTVGRIYHVNVINLLGFCCDDSTRALIYEYMPNGSLGDLLSREKANVSLGLVKFLEIALRVAHAIEYLHNGCELRILHLDIKPENVLLDKDFSPKISDFGLAKMHSRNKSVVTMTGAGGTIGYIAPEIFLRHLGNPSHKSDVYSYGMLLLEMACGRKNVEPITSTSSTEAYFPDWIYDKIFEKQDLKHGDGDSDLVEIEEEEEACMARKMMIMVGLWCIQINPRHRSSMTRVVEMLSGNLEAIEMPPKPSFLSSLSNVQLESEIISNYSDTSDLPLTSTSQ</sequence>
<dbReference type="PANTHER" id="PTHR27009">
    <property type="entry name" value="RUST RESISTANCE KINASE LR10-RELATED"/>
    <property type="match status" value="1"/>
</dbReference>
<evidence type="ECO:0000256" key="1">
    <source>
        <dbReference type="ARBA" id="ARBA00004479"/>
    </source>
</evidence>
<keyword evidence="11 16" id="KW-0472">Membrane</keyword>
<evidence type="ECO:0000256" key="10">
    <source>
        <dbReference type="ARBA" id="ARBA00022989"/>
    </source>
</evidence>
<dbReference type="InterPro" id="IPR011009">
    <property type="entry name" value="Kinase-like_dom_sf"/>
</dbReference>
<evidence type="ECO:0000256" key="7">
    <source>
        <dbReference type="ARBA" id="ARBA00022741"/>
    </source>
</evidence>
<evidence type="ECO:0000256" key="3">
    <source>
        <dbReference type="ARBA" id="ARBA00022527"/>
    </source>
</evidence>
<dbReference type="InterPro" id="IPR032872">
    <property type="entry name" value="WAK_assoc_C"/>
</dbReference>
<proteinExistence type="predicted"/>
<reference evidence="19" key="1">
    <citation type="journal article" date="2023" name="Plant J.">
        <title>Genome sequences and population genomics provide insights into the demographic history, inbreeding, and mutation load of two 'living fossil' tree species of Dipteronia.</title>
        <authorList>
            <person name="Feng Y."/>
            <person name="Comes H.P."/>
            <person name="Chen J."/>
            <person name="Zhu S."/>
            <person name="Lu R."/>
            <person name="Zhang X."/>
            <person name="Li P."/>
            <person name="Qiu J."/>
            <person name="Olsen K.M."/>
            <person name="Qiu Y."/>
        </authorList>
    </citation>
    <scope>NUCLEOTIDE SEQUENCE</scope>
    <source>
        <strain evidence="19">KIB01</strain>
    </source>
</reference>
<dbReference type="GO" id="GO:0030247">
    <property type="term" value="F:polysaccharide binding"/>
    <property type="evidence" value="ECO:0007669"/>
    <property type="project" value="InterPro"/>
</dbReference>
<comment type="caution">
    <text evidence="19">The sequence shown here is derived from an EMBL/GenBank/DDBJ whole genome shotgun (WGS) entry which is preliminary data.</text>
</comment>
<keyword evidence="5 16" id="KW-0812">Transmembrane</keyword>
<dbReference type="EMBL" id="JANJYI010000009">
    <property type="protein sequence ID" value="KAK2635210.1"/>
    <property type="molecule type" value="Genomic_DNA"/>
</dbReference>
<dbReference type="Proteomes" id="UP001280121">
    <property type="component" value="Unassembled WGS sequence"/>
</dbReference>
<comment type="subcellular location">
    <subcellularLocation>
        <location evidence="1">Membrane</location>
        <topology evidence="1">Single-pass type I membrane protein</topology>
    </subcellularLocation>
</comment>
<dbReference type="Pfam" id="PF13947">
    <property type="entry name" value="GUB_WAK_bind"/>
    <property type="match status" value="1"/>
</dbReference>
<evidence type="ECO:0000256" key="14">
    <source>
        <dbReference type="ARBA" id="ARBA00048679"/>
    </source>
</evidence>
<name>A0AAD9TFH0_9ROSI</name>
<feature type="chain" id="PRO_5042092154" description="non-specific serine/threonine protein kinase" evidence="17">
    <location>
        <begin position="28"/>
        <end position="679"/>
    </location>
</feature>
<dbReference type="Gene3D" id="3.30.200.20">
    <property type="entry name" value="Phosphorylase Kinase, domain 1"/>
    <property type="match status" value="1"/>
</dbReference>
<dbReference type="SUPFAM" id="SSF56112">
    <property type="entry name" value="Protein kinase-like (PK-like)"/>
    <property type="match status" value="1"/>
</dbReference>
<dbReference type="GO" id="GO:0016020">
    <property type="term" value="C:membrane"/>
    <property type="evidence" value="ECO:0007669"/>
    <property type="project" value="UniProtKB-SubCell"/>
</dbReference>
<evidence type="ECO:0000256" key="15">
    <source>
        <dbReference type="PROSITE-ProRule" id="PRU10141"/>
    </source>
</evidence>
<comment type="catalytic activity">
    <reaction evidence="14">
        <text>L-seryl-[protein] + ATP = O-phospho-L-seryl-[protein] + ADP + H(+)</text>
        <dbReference type="Rhea" id="RHEA:17989"/>
        <dbReference type="Rhea" id="RHEA-COMP:9863"/>
        <dbReference type="Rhea" id="RHEA-COMP:11604"/>
        <dbReference type="ChEBI" id="CHEBI:15378"/>
        <dbReference type="ChEBI" id="CHEBI:29999"/>
        <dbReference type="ChEBI" id="CHEBI:30616"/>
        <dbReference type="ChEBI" id="CHEBI:83421"/>
        <dbReference type="ChEBI" id="CHEBI:456216"/>
        <dbReference type="EC" id="2.7.11.1"/>
    </reaction>
</comment>
<dbReference type="AlphaFoldDB" id="A0AAD9TFH0"/>
<dbReference type="EC" id="2.7.11.1" evidence="2"/>
<evidence type="ECO:0000256" key="12">
    <source>
        <dbReference type="ARBA" id="ARBA00023180"/>
    </source>
</evidence>
<keyword evidence="20" id="KW-1185">Reference proteome</keyword>
<evidence type="ECO:0000313" key="20">
    <source>
        <dbReference type="Proteomes" id="UP001280121"/>
    </source>
</evidence>
<feature type="binding site" evidence="15">
    <location>
        <position position="380"/>
    </location>
    <ligand>
        <name>ATP</name>
        <dbReference type="ChEBI" id="CHEBI:30616"/>
    </ligand>
</feature>
<dbReference type="FunFam" id="3.30.200.20:FF:000178">
    <property type="entry name" value="serine/threonine-protein kinase PBS1-like"/>
    <property type="match status" value="1"/>
</dbReference>
<keyword evidence="9 15" id="KW-0067">ATP-binding</keyword>
<keyword evidence="7 15" id="KW-0547">Nucleotide-binding</keyword>
<keyword evidence="4" id="KW-0808">Transferase</keyword>
<dbReference type="SMART" id="SM00220">
    <property type="entry name" value="S_TKc"/>
    <property type="match status" value="1"/>
</dbReference>
<evidence type="ECO:0000259" key="18">
    <source>
        <dbReference type="PROSITE" id="PS50011"/>
    </source>
</evidence>
<feature type="signal peptide" evidence="17">
    <location>
        <begin position="1"/>
        <end position="27"/>
    </location>
</feature>
<dbReference type="InterPro" id="IPR000719">
    <property type="entry name" value="Prot_kinase_dom"/>
</dbReference>
<evidence type="ECO:0000256" key="11">
    <source>
        <dbReference type="ARBA" id="ARBA00023136"/>
    </source>
</evidence>
<evidence type="ECO:0000256" key="9">
    <source>
        <dbReference type="ARBA" id="ARBA00022840"/>
    </source>
</evidence>
<dbReference type="FunFam" id="1.10.510.10:FF:000590">
    <property type="entry name" value="PR5-like receptor kinase"/>
    <property type="match status" value="1"/>
</dbReference>
<dbReference type="Gene3D" id="1.10.510.10">
    <property type="entry name" value="Transferase(Phosphotransferase) domain 1"/>
    <property type="match status" value="1"/>
</dbReference>
<evidence type="ECO:0000256" key="8">
    <source>
        <dbReference type="ARBA" id="ARBA00022777"/>
    </source>
</evidence>
<feature type="domain" description="Protein kinase" evidence="18">
    <location>
        <begin position="352"/>
        <end position="649"/>
    </location>
</feature>
<evidence type="ECO:0000313" key="19">
    <source>
        <dbReference type="EMBL" id="KAK2635210.1"/>
    </source>
</evidence>
<dbReference type="PROSITE" id="PS50011">
    <property type="entry name" value="PROTEIN_KINASE_DOM"/>
    <property type="match status" value="1"/>
</dbReference>
<feature type="transmembrane region" description="Helical" evidence="16">
    <location>
        <begin position="276"/>
        <end position="299"/>
    </location>
</feature>
<evidence type="ECO:0000256" key="4">
    <source>
        <dbReference type="ARBA" id="ARBA00022679"/>
    </source>
</evidence>
<evidence type="ECO:0000256" key="16">
    <source>
        <dbReference type="SAM" id="Phobius"/>
    </source>
</evidence>
<dbReference type="PROSITE" id="PS00108">
    <property type="entry name" value="PROTEIN_KINASE_ST"/>
    <property type="match status" value="1"/>
</dbReference>
<keyword evidence="12" id="KW-0325">Glycoprotein</keyword>
<dbReference type="InterPro" id="IPR017441">
    <property type="entry name" value="Protein_kinase_ATP_BS"/>
</dbReference>
<dbReference type="InterPro" id="IPR025287">
    <property type="entry name" value="WAK_GUB"/>
</dbReference>
<evidence type="ECO:0000256" key="6">
    <source>
        <dbReference type="ARBA" id="ARBA00022729"/>
    </source>
</evidence>
<keyword evidence="6 17" id="KW-0732">Signal</keyword>
<evidence type="ECO:0000256" key="5">
    <source>
        <dbReference type="ARBA" id="ARBA00022692"/>
    </source>
</evidence>
<keyword evidence="8" id="KW-0418">Kinase</keyword>
<dbReference type="GO" id="GO:0005524">
    <property type="term" value="F:ATP binding"/>
    <property type="evidence" value="ECO:0007669"/>
    <property type="project" value="UniProtKB-UniRule"/>
</dbReference>
<evidence type="ECO:0000256" key="2">
    <source>
        <dbReference type="ARBA" id="ARBA00012513"/>
    </source>
</evidence>